<dbReference type="InterPro" id="IPR018181">
    <property type="entry name" value="Heat_shock_70_CS"/>
</dbReference>
<dbReference type="GO" id="GO:0140662">
    <property type="term" value="F:ATP-dependent protein folding chaperone"/>
    <property type="evidence" value="ECO:0007669"/>
    <property type="project" value="InterPro"/>
</dbReference>
<gene>
    <name evidence="5" type="ORF">EGR_04534</name>
</gene>
<keyword evidence="3" id="KW-0067">ATP-binding</keyword>
<dbReference type="InterPro" id="IPR029047">
    <property type="entry name" value="HSP70_peptide-bd_sf"/>
</dbReference>
<keyword evidence="6" id="KW-1185">Reference proteome</keyword>
<dbReference type="EMBL" id="APAU02000028">
    <property type="protein sequence ID" value="EUB60701.1"/>
    <property type="molecule type" value="Genomic_DNA"/>
</dbReference>
<dbReference type="Proteomes" id="UP000019149">
    <property type="component" value="Unassembled WGS sequence"/>
</dbReference>
<keyword evidence="2" id="KW-0547">Nucleotide-binding</keyword>
<dbReference type="PRINTS" id="PR00301">
    <property type="entry name" value="HEATSHOCK70"/>
</dbReference>
<dbReference type="SUPFAM" id="SSF100920">
    <property type="entry name" value="Heat shock protein 70kD (HSP70), peptide-binding domain"/>
    <property type="match status" value="1"/>
</dbReference>
<dbReference type="InterPro" id="IPR029048">
    <property type="entry name" value="HSP70_C_sf"/>
</dbReference>
<dbReference type="OrthoDB" id="6151140at2759"/>
<dbReference type="SUPFAM" id="SSF53067">
    <property type="entry name" value="Actin-like ATPase domain"/>
    <property type="match status" value="1"/>
</dbReference>
<protein>
    <submittedName>
        <fullName evidence="5">Heat shock cognate protein</fullName>
    </submittedName>
</protein>
<dbReference type="Gene3D" id="3.30.420.40">
    <property type="match status" value="2"/>
</dbReference>
<dbReference type="GeneID" id="36340249"/>
<evidence type="ECO:0000313" key="6">
    <source>
        <dbReference type="Proteomes" id="UP000019149"/>
    </source>
</evidence>
<organism evidence="5 6">
    <name type="scientific">Echinococcus granulosus</name>
    <name type="common">Hydatid tapeworm</name>
    <dbReference type="NCBI Taxonomy" id="6210"/>
    <lineage>
        <taxon>Eukaryota</taxon>
        <taxon>Metazoa</taxon>
        <taxon>Spiralia</taxon>
        <taxon>Lophotrochozoa</taxon>
        <taxon>Platyhelminthes</taxon>
        <taxon>Cestoda</taxon>
        <taxon>Eucestoda</taxon>
        <taxon>Cyclophyllidea</taxon>
        <taxon>Taeniidae</taxon>
        <taxon>Echinococcus</taxon>
        <taxon>Echinococcus granulosus group</taxon>
    </lineage>
</organism>
<accession>W6UHZ5</accession>
<comment type="caution">
    <text evidence="5">The sequence shown here is derived from an EMBL/GenBank/DDBJ whole genome shotgun (WGS) entry which is preliminary data.</text>
</comment>
<dbReference type="SUPFAM" id="SSF100934">
    <property type="entry name" value="Heat shock protein 70kD (HSP70), C-terminal subdomain"/>
    <property type="match status" value="1"/>
</dbReference>
<dbReference type="AlphaFoldDB" id="W6UHZ5"/>
<dbReference type="PROSITE" id="PS01036">
    <property type="entry name" value="HSP70_3"/>
    <property type="match status" value="1"/>
</dbReference>
<evidence type="ECO:0000313" key="5">
    <source>
        <dbReference type="EMBL" id="EUB60701.1"/>
    </source>
</evidence>
<keyword evidence="5" id="KW-0346">Stress response</keyword>
<dbReference type="GO" id="GO:0005524">
    <property type="term" value="F:ATP binding"/>
    <property type="evidence" value="ECO:0007669"/>
    <property type="project" value="UniProtKB-KW"/>
</dbReference>
<dbReference type="InterPro" id="IPR043129">
    <property type="entry name" value="ATPase_NBD"/>
</dbReference>
<comment type="similarity">
    <text evidence="1">Belongs to the heat shock protein 70 family.</text>
</comment>
<evidence type="ECO:0000256" key="4">
    <source>
        <dbReference type="SAM" id="MobiDB-lite"/>
    </source>
</evidence>
<dbReference type="InterPro" id="IPR013126">
    <property type="entry name" value="Hsp_70_fam"/>
</dbReference>
<proteinExistence type="inferred from homology"/>
<name>W6UHZ5_ECHGR</name>
<evidence type="ECO:0000256" key="3">
    <source>
        <dbReference type="ARBA" id="ARBA00022840"/>
    </source>
</evidence>
<dbReference type="KEGG" id="egl:EGR_04534"/>
<evidence type="ECO:0000256" key="1">
    <source>
        <dbReference type="ARBA" id="ARBA00007381"/>
    </source>
</evidence>
<dbReference type="Gene3D" id="2.60.34.10">
    <property type="entry name" value="Substrate Binding Domain Of DNAk, Chain A, domain 1"/>
    <property type="match status" value="1"/>
</dbReference>
<feature type="region of interest" description="Disordered" evidence="4">
    <location>
        <begin position="466"/>
        <end position="492"/>
    </location>
</feature>
<dbReference type="Gene3D" id="3.90.640.10">
    <property type="entry name" value="Actin, Chain A, domain 4"/>
    <property type="match status" value="1"/>
</dbReference>
<dbReference type="STRING" id="6210.W6UHZ5"/>
<dbReference type="Gene3D" id="1.20.1270.10">
    <property type="match status" value="1"/>
</dbReference>
<sequence length="492" mass="55956">MRFVAGIVTSTCPLVPGLSRLSLRAHSTTTLRVCTTKGLMEEKMCPLIFVDTRYLIKPLKCGTGNCMIGQCGVDFYLAYPFAVTVQPISKSGDGMHWRWETAKSDRWRALGNGRSLIPGHARMNEEWIALKMGDMDFCMELTRDQLEQLCSDLFSRTMDVVNSALSAAMMRQDDIDEILLVGGSTRIPKVQTMLQKYFNGRELNRTVNADEAVAYGATLLAAKLTDALPKSMQHLRLLEVAPLSLCLGFPDGTLGKIVERNTRIPIKQTWPYKTPKDNSAEAVLRVFEGECKKASDIYILGNFSSANFFWYLLGYAMLDLVIEIDESGIFYVSAVQRSLWKKDSITPIKGKVGLSEEEIERMINDAKKMKLEDEKERSRMAAKNVLVGCIYTIKAKMESEEVKQMTSEEHRQELIGKCEEMIRWTEMEKSSTKEDFERNQSMLEEMYKGITMVKQRSTCKEMMNRAGRETDATMEEYEQIPKQLDDMYNNSP</sequence>
<dbReference type="CTD" id="36340249"/>
<evidence type="ECO:0000256" key="2">
    <source>
        <dbReference type="ARBA" id="ARBA00022741"/>
    </source>
</evidence>
<dbReference type="Pfam" id="PF00012">
    <property type="entry name" value="HSP70"/>
    <property type="match status" value="1"/>
</dbReference>
<dbReference type="RefSeq" id="XP_024351897.1">
    <property type="nucleotide sequence ID" value="XM_024493783.1"/>
</dbReference>
<reference evidence="5 6" key="1">
    <citation type="journal article" date="2013" name="Nat. Genet.">
        <title>The genome of the hydatid tapeworm Echinococcus granulosus.</title>
        <authorList>
            <person name="Zheng H."/>
            <person name="Zhang W."/>
            <person name="Zhang L."/>
            <person name="Zhang Z."/>
            <person name="Li J."/>
            <person name="Lu G."/>
            <person name="Zhu Y."/>
            <person name="Wang Y."/>
            <person name="Huang Y."/>
            <person name="Liu J."/>
            <person name="Kang H."/>
            <person name="Chen J."/>
            <person name="Wang L."/>
            <person name="Chen A."/>
            <person name="Yu S."/>
            <person name="Gao Z."/>
            <person name="Jin L."/>
            <person name="Gu W."/>
            <person name="Wang Z."/>
            <person name="Zhao L."/>
            <person name="Shi B."/>
            <person name="Wen H."/>
            <person name="Lin R."/>
            <person name="Jones M.K."/>
            <person name="Brejova B."/>
            <person name="Vinar T."/>
            <person name="Zhao G."/>
            <person name="McManus D.P."/>
            <person name="Chen Z."/>
            <person name="Zhou Y."/>
            <person name="Wang S."/>
        </authorList>
    </citation>
    <scope>NUCLEOTIDE SEQUENCE [LARGE SCALE GENOMIC DNA]</scope>
</reference>
<dbReference type="PANTHER" id="PTHR19375">
    <property type="entry name" value="HEAT SHOCK PROTEIN 70KDA"/>
    <property type="match status" value="1"/>
</dbReference>